<dbReference type="CDD" id="cd06550">
    <property type="entry name" value="TM_ABC_iron-siderophores_like"/>
    <property type="match status" value="1"/>
</dbReference>
<dbReference type="EMBL" id="QRDY01000022">
    <property type="protein sequence ID" value="RED54711.1"/>
    <property type="molecule type" value="Genomic_DNA"/>
</dbReference>
<feature type="transmembrane region" description="Helical" evidence="8">
    <location>
        <begin position="136"/>
        <end position="157"/>
    </location>
</feature>
<evidence type="ECO:0000256" key="5">
    <source>
        <dbReference type="ARBA" id="ARBA00022692"/>
    </source>
</evidence>
<gene>
    <name evidence="9" type="ORF">DFP95_12236</name>
</gene>
<dbReference type="InterPro" id="IPR000522">
    <property type="entry name" value="ABC_transptr_permease_BtuC"/>
</dbReference>
<evidence type="ECO:0000256" key="1">
    <source>
        <dbReference type="ARBA" id="ARBA00004651"/>
    </source>
</evidence>
<comment type="caution">
    <text evidence="9">The sequence shown here is derived from an EMBL/GenBank/DDBJ whole genome shotgun (WGS) entry which is preliminary data.</text>
</comment>
<feature type="transmembrane region" description="Helical" evidence="8">
    <location>
        <begin position="169"/>
        <end position="193"/>
    </location>
</feature>
<evidence type="ECO:0000256" key="7">
    <source>
        <dbReference type="ARBA" id="ARBA00023136"/>
    </source>
</evidence>
<proteinExistence type="inferred from homology"/>
<dbReference type="OrthoDB" id="9811721at2"/>
<evidence type="ECO:0000313" key="9">
    <source>
        <dbReference type="EMBL" id="RED54711.1"/>
    </source>
</evidence>
<feature type="transmembrane region" description="Helical" evidence="8">
    <location>
        <begin position="82"/>
        <end position="99"/>
    </location>
</feature>
<keyword evidence="10" id="KW-1185">Reference proteome</keyword>
<reference evidence="9 10" key="1">
    <citation type="submission" date="2018-07" db="EMBL/GenBank/DDBJ databases">
        <title>Genomic Encyclopedia of Type Strains, Phase III (KMG-III): the genomes of soil and plant-associated and newly described type strains.</title>
        <authorList>
            <person name="Whitman W."/>
        </authorList>
    </citation>
    <scope>NUCLEOTIDE SEQUENCE [LARGE SCALE GENOMIC DNA]</scope>
    <source>
        <strain evidence="9 10">CECT 8236</strain>
    </source>
</reference>
<feature type="transmembrane region" description="Helical" evidence="8">
    <location>
        <begin position="260"/>
        <end position="283"/>
    </location>
</feature>
<evidence type="ECO:0000256" key="2">
    <source>
        <dbReference type="ARBA" id="ARBA00007935"/>
    </source>
</evidence>
<dbReference type="AlphaFoldDB" id="A0A3D9HZB9"/>
<evidence type="ECO:0000256" key="8">
    <source>
        <dbReference type="SAM" id="Phobius"/>
    </source>
</evidence>
<sequence length="350" mass="36623">MGVSTQSTNNKSGSSPVHFKSRPVTALFVILVGIVGLILGLIASISVGAADIKFMTVWEAVFQFDKNLTQHQIIRELRLPRALASAIVGASYAVAGAIMQGMTRNPLADSGLLGINAGAGFVLALCFAFNPGITVLGLMLYCFLGAGIGAGIVFGIGSLSRTGLTPIRLALSGAAVSALLLALSEGIAIHYRIGRDLAFWYAGGVAGIRWSQIWIMLPWVFGAILVSIIISRSITILSLGDDVAVNLGQRTTFIKVIGSIAVLILAGSSVSVAGSIGFIGLIIPHMARYLVGVDYRWIIPSSAVLGGLFVVLADMGARMINAPTETPIGVLIALIGVPFFLYIARKRGDN</sequence>
<dbReference type="GO" id="GO:0022857">
    <property type="term" value="F:transmembrane transporter activity"/>
    <property type="evidence" value="ECO:0007669"/>
    <property type="project" value="InterPro"/>
</dbReference>
<dbReference type="PANTHER" id="PTHR30472">
    <property type="entry name" value="FERRIC ENTEROBACTIN TRANSPORT SYSTEM PERMEASE PROTEIN"/>
    <property type="match status" value="1"/>
</dbReference>
<comment type="subcellular location">
    <subcellularLocation>
        <location evidence="1">Cell membrane</location>
        <topology evidence="1">Multi-pass membrane protein</topology>
    </subcellularLocation>
</comment>
<evidence type="ECO:0000256" key="4">
    <source>
        <dbReference type="ARBA" id="ARBA00022475"/>
    </source>
</evidence>
<feature type="transmembrane region" description="Helical" evidence="8">
    <location>
        <begin position="295"/>
        <end position="315"/>
    </location>
</feature>
<keyword evidence="7 8" id="KW-0472">Membrane</keyword>
<evidence type="ECO:0000256" key="3">
    <source>
        <dbReference type="ARBA" id="ARBA00022448"/>
    </source>
</evidence>
<dbReference type="Gene3D" id="1.10.3470.10">
    <property type="entry name" value="ABC transporter involved in vitamin B12 uptake, BtuC"/>
    <property type="match status" value="1"/>
</dbReference>
<name>A0A3D9HZB9_9BACL</name>
<keyword evidence="6 8" id="KW-1133">Transmembrane helix</keyword>
<protein>
    <submittedName>
        <fullName evidence="9">Iron complex transport system permease protein</fullName>
    </submittedName>
</protein>
<feature type="transmembrane region" description="Helical" evidence="8">
    <location>
        <begin position="213"/>
        <end position="239"/>
    </location>
</feature>
<organism evidence="9 10">
    <name type="scientific">Cohnella lupini</name>
    <dbReference type="NCBI Taxonomy" id="1294267"/>
    <lineage>
        <taxon>Bacteria</taxon>
        <taxon>Bacillati</taxon>
        <taxon>Bacillota</taxon>
        <taxon>Bacilli</taxon>
        <taxon>Bacillales</taxon>
        <taxon>Paenibacillaceae</taxon>
        <taxon>Cohnella</taxon>
    </lineage>
</organism>
<evidence type="ECO:0000256" key="6">
    <source>
        <dbReference type="ARBA" id="ARBA00022989"/>
    </source>
</evidence>
<dbReference type="FunFam" id="1.10.3470.10:FF:000001">
    <property type="entry name" value="Vitamin B12 ABC transporter permease BtuC"/>
    <property type="match status" value="1"/>
</dbReference>
<comment type="similarity">
    <text evidence="2">Belongs to the binding-protein-dependent transport system permease family. FecCD subfamily.</text>
</comment>
<dbReference type="SUPFAM" id="SSF81345">
    <property type="entry name" value="ABC transporter involved in vitamin B12 uptake, BtuC"/>
    <property type="match status" value="1"/>
</dbReference>
<feature type="transmembrane region" description="Helical" evidence="8">
    <location>
        <begin position="111"/>
        <end position="130"/>
    </location>
</feature>
<feature type="transmembrane region" description="Helical" evidence="8">
    <location>
        <begin position="327"/>
        <end position="344"/>
    </location>
</feature>
<dbReference type="GO" id="GO:0005886">
    <property type="term" value="C:plasma membrane"/>
    <property type="evidence" value="ECO:0007669"/>
    <property type="project" value="UniProtKB-SubCell"/>
</dbReference>
<dbReference type="RefSeq" id="WP_115995241.1">
    <property type="nucleotide sequence ID" value="NZ_QRDY01000022.1"/>
</dbReference>
<dbReference type="InterPro" id="IPR037294">
    <property type="entry name" value="ABC_BtuC-like"/>
</dbReference>
<dbReference type="GO" id="GO:0033214">
    <property type="term" value="P:siderophore-iron import into cell"/>
    <property type="evidence" value="ECO:0007669"/>
    <property type="project" value="TreeGrafter"/>
</dbReference>
<accession>A0A3D9HZB9</accession>
<dbReference type="PANTHER" id="PTHR30472:SF58">
    <property type="entry name" value="IRON(3+)-HYDROXAMATE IMPORT SYSTEM PERMEASE PROTEIN FHUB"/>
    <property type="match status" value="1"/>
</dbReference>
<dbReference type="Proteomes" id="UP000256869">
    <property type="component" value="Unassembled WGS sequence"/>
</dbReference>
<keyword evidence="3" id="KW-0813">Transport</keyword>
<evidence type="ECO:0000313" key="10">
    <source>
        <dbReference type="Proteomes" id="UP000256869"/>
    </source>
</evidence>
<keyword evidence="5 8" id="KW-0812">Transmembrane</keyword>
<feature type="transmembrane region" description="Helical" evidence="8">
    <location>
        <begin position="24"/>
        <end position="49"/>
    </location>
</feature>
<dbReference type="Pfam" id="PF01032">
    <property type="entry name" value="FecCD"/>
    <property type="match status" value="1"/>
</dbReference>
<keyword evidence="4" id="KW-1003">Cell membrane</keyword>